<comment type="catalytic activity">
    <reaction evidence="27">
        <text>prostaglandin H2 = thromboxane A2</text>
        <dbReference type="Rhea" id="RHEA:17137"/>
        <dbReference type="ChEBI" id="CHEBI:57405"/>
        <dbReference type="ChEBI" id="CHEBI:57445"/>
        <dbReference type="EC" id="5.3.99.5"/>
    </reaction>
    <physiologicalReaction direction="left-to-right" evidence="27">
        <dbReference type="Rhea" id="RHEA:17138"/>
    </physiologicalReaction>
</comment>
<evidence type="ECO:0000256" key="33">
    <source>
        <dbReference type="SAM" id="MobiDB-lite"/>
    </source>
</evidence>
<evidence type="ECO:0000256" key="7">
    <source>
        <dbReference type="ARBA" id="ARBA00022501"/>
    </source>
</evidence>
<keyword evidence="12 32" id="KW-0479">Metal-binding</keyword>
<sequence length="614" mass="69780">MPEEEGNEKHGGFWENHTKLITEYGPVCGYYIGRQMFVVVSSPEMIKQILVTDFNNFTNRTLSTRHGLGTVQEANMYRYHKQFGYVHSFWESEVDTVATDNMGNCTALQYPEDLTSTNECLYILKPNLISKPMLDSILCLRDDRWKYVRSVLTPAFSDTKLKEMIPLLNQACDVLLCNLKVYADSGKAFDIQRCYNCFTLDVVGSVAFGTEVDSQKNPDDPFVKNCRRFFEISLFKPLLILILSFPFIMIPLLRIFPNKKQRELNGFFIQTIKNAIAYRHQQDAAERRRDFLQWMLDSCDSADSLAAGCSDGSSPSAASRRNEAPLSGRAPSEKVQKTLTEDEIAGQAFLFLIAGYETTTSTLSFATYLLATNPECQEKVLQEVDEFSAKHVEGSAISLQFVELQHSPGFVLFPSTLQGARTMPLLILRGLENLTESRISMKVPDKVFTVLMFHKFPQPKMVPDYQNVQELPYLDMVIAETLRMYPPAFRFTREAAKDCVVMGQHIPAGTVIETAVGHLHHNPEFWPEPEKFIPERFTEEAKKERHPFAYLPFGAGPRGCIGMKMGLLETKMTLLRILQKFKFKTCPETEIPLQLKSKATLGPKNGVYIMLESR</sequence>
<evidence type="ECO:0000256" key="23">
    <source>
        <dbReference type="ARBA" id="ARBA00023239"/>
    </source>
</evidence>
<evidence type="ECO:0000256" key="1">
    <source>
        <dbReference type="ARBA" id="ARBA00001143"/>
    </source>
</evidence>
<evidence type="ECO:0000256" key="25">
    <source>
        <dbReference type="ARBA" id="ARBA00036380"/>
    </source>
</evidence>
<evidence type="ECO:0000256" key="21">
    <source>
        <dbReference type="ARBA" id="ARBA00023160"/>
    </source>
</evidence>
<dbReference type="Pfam" id="PF00067">
    <property type="entry name" value="p450"/>
    <property type="match status" value="4"/>
</dbReference>
<evidence type="ECO:0000256" key="14">
    <source>
        <dbReference type="ARBA" id="ARBA00022832"/>
    </source>
</evidence>
<keyword evidence="21" id="KW-0275">Fatty acid biosynthesis</keyword>
<feature type="transmembrane region" description="Helical" evidence="34">
    <location>
        <begin position="234"/>
        <end position="253"/>
    </location>
</feature>
<evidence type="ECO:0000256" key="2">
    <source>
        <dbReference type="ARBA" id="ARBA00001719"/>
    </source>
</evidence>
<evidence type="ECO:0000256" key="6">
    <source>
        <dbReference type="ARBA" id="ARBA00013084"/>
    </source>
</evidence>
<keyword evidence="9" id="KW-0643">Prostaglandin biosynthesis</keyword>
<keyword evidence="15 34" id="KW-1133">Transmembrane helix</keyword>
<keyword evidence="14" id="KW-0276">Fatty acid metabolism</keyword>
<organism evidence="35 36">
    <name type="scientific">Willisornis vidua</name>
    <name type="common">Xingu scale-backed antbird</name>
    <dbReference type="NCBI Taxonomy" id="1566151"/>
    <lineage>
        <taxon>Eukaryota</taxon>
        <taxon>Metazoa</taxon>
        <taxon>Chordata</taxon>
        <taxon>Craniata</taxon>
        <taxon>Vertebrata</taxon>
        <taxon>Euteleostomi</taxon>
        <taxon>Archelosauria</taxon>
        <taxon>Archosauria</taxon>
        <taxon>Dinosauria</taxon>
        <taxon>Saurischia</taxon>
        <taxon>Theropoda</taxon>
        <taxon>Coelurosauria</taxon>
        <taxon>Aves</taxon>
        <taxon>Neognathae</taxon>
        <taxon>Neoaves</taxon>
        <taxon>Telluraves</taxon>
        <taxon>Australaves</taxon>
        <taxon>Passeriformes</taxon>
        <taxon>Thamnophilidae</taxon>
        <taxon>Willisornis</taxon>
    </lineage>
</organism>
<accession>A0ABQ9D4D2</accession>
<keyword evidence="19" id="KW-0443">Lipid metabolism</keyword>
<dbReference type="InterPro" id="IPR050705">
    <property type="entry name" value="Cytochrome_P450_3A"/>
</dbReference>
<dbReference type="PANTHER" id="PTHR24302">
    <property type="entry name" value="CYTOCHROME P450 FAMILY 3"/>
    <property type="match status" value="1"/>
</dbReference>
<comment type="caution">
    <text evidence="35">The sequence shown here is derived from an EMBL/GenBank/DDBJ whole genome shotgun (WGS) entry which is preliminary data.</text>
</comment>
<comment type="catalytic activity">
    <reaction evidence="25">
        <text>(15S)-hydroperoxy-(5Z,8Z,11Z,13E)-eicosatetraenoate + AH2 = (15S)-hydroxy-(5Z,8Z,11Z,13E)-eicosatetraenoate + A + H2O</text>
        <dbReference type="Rhea" id="RHEA:48856"/>
        <dbReference type="ChEBI" id="CHEBI:13193"/>
        <dbReference type="ChEBI" id="CHEBI:15377"/>
        <dbReference type="ChEBI" id="CHEBI:17499"/>
        <dbReference type="ChEBI" id="CHEBI:57409"/>
        <dbReference type="ChEBI" id="CHEBI:57446"/>
    </reaction>
    <physiologicalReaction direction="left-to-right" evidence="25">
        <dbReference type="Rhea" id="RHEA:48857"/>
    </physiologicalReaction>
</comment>
<protein>
    <recommendedName>
        <fullName evidence="29">Thromboxane-A synthase</fullName>
        <ecNumber evidence="6">4.2.1.152</ecNumber>
        <ecNumber evidence="28">5.3.99.5</ecNumber>
    </recommendedName>
    <alternativeName>
        <fullName evidence="30">Cytochrome P450 5A1</fullName>
    </alternativeName>
    <alternativeName>
        <fullName evidence="24">Hydroperoxy icosatetraenoate dehydratase</fullName>
    </alternativeName>
</protein>
<evidence type="ECO:0000256" key="28">
    <source>
        <dbReference type="ARBA" id="ARBA00038872"/>
    </source>
</evidence>
<keyword evidence="16 32" id="KW-0560">Oxidoreductase</keyword>
<reference evidence="35" key="1">
    <citation type="submission" date="2019-10" db="EMBL/GenBank/DDBJ databases">
        <authorList>
            <person name="Soares A.E.R."/>
            <person name="Aleixo A."/>
            <person name="Schneider P."/>
            <person name="Miyaki C.Y."/>
            <person name="Schneider M.P."/>
            <person name="Mello C."/>
            <person name="Vasconcelos A.T.R."/>
        </authorList>
    </citation>
    <scope>NUCLEOTIDE SEQUENCE</scope>
    <source>
        <tissue evidence="35">Muscle</tissue>
    </source>
</reference>
<name>A0ABQ9D4D2_9PASS</name>
<evidence type="ECO:0000256" key="15">
    <source>
        <dbReference type="ARBA" id="ARBA00022989"/>
    </source>
</evidence>
<dbReference type="Proteomes" id="UP001145742">
    <property type="component" value="Unassembled WGS sequence"/>
</dbReference>
<dbReference type="PANTHER" id="PTHR24302:SF47">
    <property type="entry name" value="CYTOCHROME P450"/>
    <property type="match status" value="1"/>
</dbReference>
<dbReference type="EMBL" id="WHWB01034030">
    <property type="protein sequence ID" value="KAJ7414817.1"/>
    <property type="molecule type" value="Genomic_DNA"/>
</dbReference>
<evidence type="ECO:0000256" key="22">
    <source>
        <dbReference type="ARBA" id="ARBA00023235"/>
    </source>
</evidence>
<evidence type="ECO:0000256" key="10">
    <source>
        <dbReference type="ARBA" id="ARBA00022617"/>
    </source>
</evidence>
<evidence type="ECO:0000256" key="32">
    <source>
        <dbReference type="RuleBase" id="RU000461"/>
    </source>
</evidence>
<comment type="catalytic activity">
    <reaction evidence="1">
        <text>(15S)-hydroperoxy-(5Z,8Z,11Z,13E)-eicosatetraenoate = 15-oxo-(5Z,8Z,11Z,13E)-eicosatetraenoate + H2O</text>
        <dbReference type="Rhea" id="RHEA:48636"/>
        <dbReference type="ChEBI" id="CHEBI:15377"/>
        <dbReference type="ChEBI" id="CHEBI:57410"/>
        <dbReference type="ChEBI" id="CHEBI:57446"/>
    </reaction>
    <physiologicalReaction direction="left-to-right" evidence="1">
        <dbReference type="Rhea" id="RHEA:48637"/>
    </physiologicalReaction>
</comment>
<keyword evidence="8" id="KW-0444">Lipid biosynthesis</keyword>
<keyword evidence="20 34" id="KW-0472">Membrane</keyword>
<dbReference type="InterPro" id="IPR036396">
    <property type="entry name" value="Cyt_P450_sf"/>
</dbReference>
<evidence type="ECO:0000313" key="36">
    <source>
        <dbReference type="Proteomes" id="UP001145742"/>
    </source>
</evidence>
<dbReference type="PRINTS" id="PR00463">
    <property type="entry name" value="EP450I"/>
</dbReference>
<evidence type="ECO:0000256" key="19">
    <source>
        <dbReference type="ARBA" id="ARBA00023098"/>
    </source>
</evidence>
<dbReference type="EC" id="5.3.99.5" evidence="28"/>
<keyword evidence="22" id="KW-0413">Isomerase</keyword>
<evidence type="ECO:0000256" key="30">
    <source>
        <dbReference type="ARBA" id="ARBA00042726"/>
    </source>
</evidence>
<dbReference type="InterPro" id="IPR017972">
    <property type="entry name" value="Cyt_P450_CS"/>
</dbReference>
<evidence type="ECO:0000256" key="8">
    <source>
        <dbReference type="ARBA" id="ARBA00022516"/>
    </source>
</evidence>
<keyword evidence="17 32" id="KW-0408">Iron</keyword>
<dbReference type="Gene3D" id="1.10.630.10">
    <property type="entry name" value="Cytochrome P450"/>
    <property type="match status" value="1"/>
</dbReference>
<keyword evidence="7" id="KW-0644">Prostaglandin metabolism</keyword>
<comment type="subcellular location">
    <subcellularLocation>
        <location evidence="3">Endoplasmic reticulum membrane</location>
        <topology evidence="3">Multi-pass membrane protein</topology>
    </subcellularLocation>
</comment>
<evidence type="ECO:0000256" key="5">
    <source>
        <dbReference type="ARBA" id="ARBA00011245"/>
    </source>
</evidence>
<evidence type="ECO:0000256" key="20">
    <source>
        <dbReference type="ARBA" id="ARBA00023136"/>
    </source>
</evidence>
<keyword evidence="23" id="KW-0456">Lyase</keyword>
<comment type="function">
    <text evidence="31">Catalyzes the conversion of prostaglandin H2 (PGH2) to thromboxane A2 (TXA2), a potent inducer of blood vessel constriction and platelet aggregation. Also cleaves PGH2 to 12-hydroxy-heptadecatrienoicacid (12-HHT) and malondialdehyde, which is known to act as a mediator of DNA damage. 12-HHT and malondialdehyde are formed stoichiometrically in the same amounts as TXA2. Additionally, displays dehydratase activity, toward (15S)-hydroperoxy-(5Z,8Z,11Z,13E)-eicosatetraenoate (15(S)-HPETE) producing 15-KETE and 15-HETE.</text>
</comment>
<evidence type="ECO:0000256" key="27">
    <source>
        <dbReference type="ARBA" id="ARBA00036475"/>
    </source>
</evidence>
<gene>
    <name evidence="35" type="ORF">WISP_81668</name>
</gene>
<comment type="subunit">
    <text evidence="5">Monomer.</text>
</comment>
<evidence type="ECO:0000256" key="3">
    <source>
        <dbReference type="ARBA" id="ARBA00004477"/>
    </source>
</evidence>
<evidence type="ECO:0000256" key="11">
    <source>
        <dbReference type="ARBA" id="ARBA00022692"/>
    </source>
</evidence>
<dbReference type="SUPFAM" id="SSF48264">
    <property type="entry name" value="Cytochrome P450"/>
    <property type="match status" value="2"/>
</dbReference>
<dbReference type="InterPro" id="IPR001128">
    <property type="entry name" value="Cyt_P450"/>
</dbReference>
<evidence type="ECO:0000256" key="12">
    <source>
        <dbReference type="ARBA" id="ARBA00022723"/>
    </source>
</evidence>
<dbReference type="EC" id="4.2.1.152" evidence="6"/>
<comment type="catalytic activity">
    <reaction evidence="26">
        <text>prostaglandin H2 = (12S)-hydroxy-(5Z,8E,10E)-heptadecatrienoate + malonaldehyde</text>
        <dbReference type="Rhea" id="RHEA:48644"/>
        <dbReference type="ChEBI" id="CHEBI:57405"/>
        <dbReference type="ChEBI" id="CHEBI:90694"/>
        <dbReference type="ChEBI" id="CHEBI:566274"/>
    </reaction>
</comment>
<evidence type="ECO:0000256" key="34">
    <source>
        <dbReference type="SAM" id="Phobius"/>
    </source>
</evidence>
<dbReference type="InterPro" id="IPR002401">
    <property type="entry name" value="Cyt_P450_E_grp-I"/>
</dbReference>
<keyword evidence="13" id="KW-0256">Endoplasmic reticulum</keyword>
<dbReference type="PRINTS" id="PR00385">
    <property type="entry name" value="P450"/>
</dbReference>
<keyword evidence="36" id="KW-1185">Reference proteome</keyword>
<evidence type="ECO:0000256" key="31">
    <source>
        <dbReference type="ARBA" id="ARBA00054825"/>
    </source>
</evidence>
<evidence type="ECO:0000256" key="9">
    <source>
        <dbReference type="ARBA" id="ARBA00022585"/>
    </source>
</evidence>
<proteinExistence type="inferred from homology"/>
<evidence type="ECO:0000256" key="26">
    <source>
        <dbReference type="ARBA" id="ARBA00036424"/>
    </source>
</evidence>
<evidence type="ECO:0000256" key="24">
    <source>
        <dbReference type="ARBA" id="ARBA00033404"/>
    </source>
</evidence>
<evidence type="ECO:0000313" key="35">
    <source>
        <dbReference type="EMBL" id="KAJ7414817.1"/>
    </source>
</evidence>
<keyword evidence="11 34" id="KW-0812">Transmembrane</keyword>
<comment type="catalytic activity">
    <reaction evidence="2">
        <text>a hydroperoxyeicosatetraenoate = an oxoeicosatetraenoate + H2O</text>
        <dbReference type="Rhea" id="RHEA:55556"/>
        <dbReference type="ChEBI" id="CHEBI:15377"/>
        <dbReference type="ChEBI" id="CHEBI:59720"/>
        <dbReference type="ChEBI" id="CHEBI:131859"/>
        <dbReference type="EC" id="4.2.1.152"/>
    </reaction>
    <physiologicalReaction direction="left-to-right" evidence="2">
        <dbReference type="Rhea" id="RHEA:55557"/>
    </physiologicalReaction>
</comment>
<evidence type="ECO:0000256" key="16">
    <source>
        <dbReference type="ARBA" id="ARBA00023002"/>
    </source>
</evidence>
<evidence type="ECO:0000256" key="13">
    <source>
        <dbReference type="ARBA" id="ARBA00022824"/>
    </source>
</evidence>
<keyword evidence="10 32" id="KW-0349">Heme</keyword>
<evidence type="ECO:0000256" key="17">
    <source>
        <dbReference type="ARBA" id="ARBA00023004"/>
    </source>
</evidence>
<keyword evidence="18 32" id="KW-0503">Monooxygenase</keyword>
<dbReference type="PROSITE" id="PS00086">
    <property type="entry name" value="CYTOCHROME_P450"/>
    <property type="match status" value="1"/>
</dbReference>
<evidence type="ECO:0000256" key="18">
    <source>
        <dbReference type="ARBA" id="ARBA00023033"/>
    </source>
</evidence>
<evidence type="ECO:0000256" key="29">
    <source>
        <dbReference type="ARBA" id="ARBA00040834"/>
    </source>
</evidence>
<feature type="region of interest" description="Disordered" evidence="33">
    <location>
        <begin position="310"/>
        <end position="334"/>
    </location>
</feature>
<comment type="similarity">
    <text evidence="4 32">Belongs to the cytochrome P450 family.</text>
</comment>
<evidence type="ECO:0000256" key="4">
    <source>
        <dbReference type="ARBA" id="ARBA00010617"/>
    </source>
</evidence>